<dbReference type="NCBIfam" id="TIGR00090">
    <property type="entry name" value="rsfS_iojap_ybeB"/>
    <property type="match status" value="1"/>
</dbReference>
<protein>
    <submittedName>
        <fullName evidence="2">Iojap protein</fullName>
    </submittedName>
</protein>
<dbReference type="GO" id="GO:0043023">
    <property type="term" value="F:ribosomal large subunit binding"/>
    <property type="evidence" value="ECO:0007669"/>
    <property type="project" value="TreeGrafter"/>
</dbReference>
<evidence type="ECO:0000313" key="3">
    <source>
        <dbReference type="Proteomes" id="UP000019109"/>
    </source>
</evidence>
<dbReference type="SUPFAM" id="SSF81301">
    <property type="entry name" value="Nucleotidyltransferase"/>
    <property type="match status" value="1"/>
</dbReference>
<dbReference type="InterPro" id="IPR043519">
    <property type="entry name" value="NT_sf"/>
</dbReference>
<name>W4VBK3_9FIRM</name>
<evidence type="ECO:0000313" key="2">
    <source>
        <dbReference type="EMBL" id="GAE90577.1"/>
    </source>
</evidence>
<dbReference type="EMBL" id="BAVR01000078">
    <property type="protein sequence ID" value="GAE90577.1"/>
    <property type="molecule type" value="Genomic_DNA"/>
</dbReference>
<organism evidence="2 3">
    <name type="scientific">Acetivibrio straminisolvens JCM 21531</name>
    <dbReference type="NCBI Taxonomy" id="1294263"/>
    <lineage>
        <taxon>Bacteria</taxon>
        <taxon>Bacillati</taxon>
        <taxon>Bacillota</taxon>
        <taxon>Clostridia</taxon>
        <taxon>Eubacteriales</taxon>
        <taxon>Oscillospiraceae</taxon>
        <taxon>Acetivibrio</taxon>
    </lineage>
</organism>
<dbReference type="PANTHER" id="PTHR21043">
    <property type="entry name" value="IOJAP SUPERFAMILY ORTHOLOG"/>
    <property type="match status" value="1"/>
</dbReference>
<comment type="similarity">
    <text evidence="1">Belongs to the Iojap/RsfS family.</text>
</comment>
<dbReference type="GO" id="GO:0017148">
    <property type="term" value="P:negative regulation of translation"/>
    <property type="evidence" value="ECO:0007669"/>
    <property type="project" value="TreeGrafter"/>
</dbReference>
<evidence type="ECO:0000256" key="1">
    <source>
        <dbReference type="ARBA" id="ARBA00010574"/>
    </source>
</evidence>
<dbReference type="Pfam" id="PF02410">
    <property type="entry name" value="RsfS"/>
    <property type="match status" value="1"/>
</dbReference>
<dbReference type="Proteomes" id="UP000019109">
    <property type="component" value="Unassembled WGS sequence"/>
</dbReference>
<dbReference type="PANTHER" id="PTHR21043:SF0">
    <property type="entry name" value="MITOCHONDRIAL ASSEMBLY OF RIBOSOMAL LARGE SUBUNIT PROTEIN 1"/>
    <property type="match status" value="1"/>
</dbReference>
<gene>
    <name evidence="2" type="ORF">JCM21531_4200</name>
</gene>
<proteinExistence type="inferred from homology"/>
<reference evidence="2" key="1">
    <citation type="journal article" date="2014" name="Genome Announc.">
        <title>Draft Genome Sequence of Clostridium straminisolvens Strain JCM 21531T, Isolated from a Cellulose-Degrading Bacterial Community.</title>
        <authorList>
            <person name="Yuki M."/>
            <person name="Oshima K."/>
            <person name="Suda W."/>
            <person name="Sakamoto M."/>
            <person name="Kitamura K."/>
            <person name="Iida T."/>
            <person name="Hattori M."/>
            <person name="Ohkuma M."/>
        </authorList>
    </citation>
    <scope>NUCLEOTIDE SEQUENCE [LARGE SCALE GENOMIC DNA]</scope>
    <source>
        <strain evidence="2">JCM 21531</strain>
    </source>
</reference>
<accession>W4VBK3</accession>
<keyword evidence="3" id="KW-1185">Reference proteome</keyword>
<dbReference type="GO" id="GO:0090071">
    <property type="term" value="P:negative regulation of ribosome biogenesis"/>
    <property type="evidence" value="ECO:0007669"/>
    <property type="project" value="TreeGrafter"/>
</dbReference>
<sequence length="55" mass="6586">MQEAGIEPLHKEGYNSARWILVDYGDVVLHIFHEEDRGFYNLERLWSDGVMKHRQ</sequence>
<dbReference type="STRING" id="1294263.JCM21531_4200"/>
<dbReference type="AlphaFoldDB" id="W4VBK3"/>
<dbReference type="Gene3D" id="3.30.460.10">
    <property type="entry name" value="Beta Polymerase, domain 2"/>
    <property type="match status" value="1"/>
</dbReference>
<comment type="caution">
    <text evidence="2">The sequence shown here is derived from an EMBL/GenBank/DDBJ whole genome shotgun (WGS) entry which is preliminary data.</text>
</comment>
<dbReference type="InterPro" id="IPR004394">
    <property type="entry name" value="Iojap/RsfS/C7orf30"/>
</dbReference>